<organism evidence="1 2">
    <name type="scientific">Smittium simulii</name>
    <dbReference type="NCBI Taxonomy" id="133385"/>
    <lineage>
        <taxon>Eukaryota</taxon>
        <taxon>Fungi</taxon>
        <taxon>Fungi incertae sedis</taxon>
        <taxon>Zoopagomycota</taxon>
        <taxon>Kickxellomycotina</taxon>
        <taxon>Harpellomycetes</taxon>
        <taxon>Harpellales</taxon>
        <taxon>Legeriomycetaceae</taxon>
        <taxon>Smittium</taxon>
    </lineage>
</organism>
<dbReference type="AlphaFoldDB" id="A0A2T9YSY8"/>
<evidence type="ECO:0000313" key="2">
    <source>
        <dbReference type="Proteomes" id="UP000245383"/>
    </source>
</evidence>
<keyword evidence="2" id="KW-1185">Reference proteome</keyword>
<evidence type="ECO:0008006" key="3">
    <source>
        <dbReference type="Google" id="ProtNLM"/>
    </source>
</evidence>
<name>A0A2T9YSY8_9FUNG</name>
<dbReference type="EMBL" id="MBFR01000056">
    <property type="protein sequence ID" value="PVU95455.1"/>
    <property type="molecule type" value="Genomic_DNA"/>
</dbReference>
<sequence length="219" mass="25134">MFYNLNTEDKYSKTFILVSIANKEIAVFVDIGEMTSIIDYKVLKALNMYILKLESKRYIRPVGGLKISLEHHINIDLILNIDFLVPENFLVVKNCAVSVLISIDVAQNNSENNLSGSELMFVIQSRLQLEYDLPLKNNLYLRVSDKYFFAGIRDTIFISLNNSPKHGYNLYEIKLESEKKKLVHVSHLKRYFSIFEINPSPESGRIPMCSTSTLANSNK</sequence>
<reference evidence="1 2" key="1">
    <citation type="journal article" date="2018" name="MBio">
        <title>Comparative Genomics Reveals the Core Gene Toolbox for the Fungus-Insect Symbiosis.</title>
        <authorList>
            <person name="Wang Y."/>
            <person name="Stata M."/>
            <person name="Wang W."/>
            <person name="Stajich J.E."/>
            <person name="White M.M."/>
            <person name="Moncalvo J.M."/>
        </authorList>
    </citation>
    <scope>NUCLEOTIDE SEQUENCE [LARGE SCALE GENOMIC DNA]</scope>
    <source>
        <strain evidence="1 2">SWE-8-4</strain>
    </source>
</reference>
<protein>
    <recommendedName>
        <fullName evidence="3">Aspartic peptidase DDI1-type domain-containing protein</fullName>
    </recommendedName>
</protein>
<comment type="caution">
    <text evidence="1">The sequence shown here is derived from an EMBL/GenBank/DDBJ whole genome shotgun (WGS) entry which is preliminary data.</text>
</comment>
<proteinExistence type="predicted"/>
<accession>A0A2T9YSY8</accession>
<evidence type="ECO:0000313" key="1">
    <source>
        <dbReference type="EMBL" id="PVU95455.1"/>
    </source>
</evidence>
<gene>
    <name evidence="1" type="ORF">BB561_001813</name>
</gene>
<dbReference type="Gene3D" id="2.40.70.10">
    <property type="entry name" value="Acid Proteases"/>
    <property type="match status" value="1"/>
</dbReference>
<dbReference type="Proteomes" id="UP000245383">
    <property type="component" value="Unassembled WGS sequence"/>
</dbReference>
<dbReference type="InterPro" id="IPR021109">
    <property type="entry name" value="Peptidase_aspartic_dom_sf"/>
</dbReference>